<evidence type="ECO:0000313" key="11">
    <source>
        <dbReference type="Proteomes" id="UP001221142"/>
    </source>
</evidence>
<dbReference type="GO" id="GO:0003676">
    <property type="term" value="F:nucleic acid binding"/>
    <property type="evidence" value="ECO:0007669"/>
    <property type="project" value="InterPro"/>
</dbReference>
<gene>
    <name evidence="10" type="ORF">FB45DRAFT_1072987</name>
</gene>
<evidence type="ECO:0000256" key="6">
    <source>
        <dbReference type="ARBA" id="ARBA00047984"/>
    </source>
</evidence>
<keyword evidence="3 10" id="KW-0378">Hydrolase</keyword>
<feature type="region of interest" description="Disordered" evidence="7">
    <location>
        <begin position="250"/>
        <end position="277"/>
    </location>
</feature>
<name>A0AAD7AXD7_9AGAR</name>
<organism evidence="10 11">
    <name type="scientific">Roridomyces roridus</name>
    <dbReference type="NCBI Taxonomy" id="1738132"/>
    <lineage>
        <taxon>Eukaryota</taxon>
        <taxon>Fungi</taxon>
        <taxon>Dikarya</taxon>
        <taxon>Basidiomycota</taxon>
        <taxon>Agaricomycotina</taxon>
        <taxon>Agaricomycetes</taxon>
        <taxon>Agaricomycetidae</taxon>
        <taxon>Agaricales</taxon>
        <taxon>Marasmiineae</taxon>
        <taxon>Mycenaceae</taxon>
        <taxon>Roridomyces</taxon>
    </lineage>
</organism>
<feature type="region of interest" description="Disordered" evidence="7">
    <location>
        <begin position="783"/>
        <end position="818"/>
    </location>
</feature>
<comment type="caution">
    <text evidence="10">The sequence shown here is derived from an EMBL/GenBank/DDBJ whole genome shotgun (WGS) entry which is preliminary data.</text>
</comment>
<dbReference type="CDD" id="cd18787">
    <property type="entry name" value="SF2_C_DEAD"/>
    <property type="match status" value="1"/>
</dbReference>
<evidence type="ECO:0000256" key="3">
    <source>
        <dbReference type="ARBA" id="ARBA00022801"/>
    </source>
</evidence>
<dbReference type="AlphaFoldDB" id="A0AAD7AXD7"/>
<feature type="domain" description="Helicase ATP-binding" evidence="8">
    <location>
        <begin position="332"/>
        <end position="670"/>
    </location>
</feature>
<dbReference type="GO" id="GO:0005524">
    <property type="term" value="F:ATP binding"/>
    <property type="evidence" value="ECO:0007669"/>
    <property type="project" value="UniProtKB-KW"/>
</dbReference>
<dbReference type="GO" id="GO:0003724">
    <property type="term" value="F:RNA helicase activity"/>
    <property type="evidence" value="ECO:0007669"/>
    <property type="project" value="UniProtKB-EC"/>
</dbReference>
<feature type="compositionally biased region" description="Basic and acidic residues" evidence="7">
    <location>
        <begin position="610"/>
        <end position="624"/>
    </location>
</feature>
<reference evidence="10" key="1">
    <citation type="submission" date="2023-03" db="EMBL/GenBank/DDBJ databases">
        <title>Massive genome expansion in bonnet fungi (Mycena s.s.) driven by repeated elements and novel gene families across ecological guilds.</title>
        <authorList>
            <consortium name="Lawrence Berkeley National Laboratory"/>
            <person name="Harder C.B."/>
            <person name="Miyauchi S."/>
            <person name="Viragh M."/>
            <person name="Kuo A."/>
            <person name="Thoen E."/>
            <person name="Andreopoulos B."/>
            <person name="Lu D."/>
            <person name="Skrede I."/>
            <person name="Drula E."/>
            <person name="Henrissat B."/>
            <person name="Morin E."/>
            <person name="Kohler A."/>
            <person name="Barry K."/>
            <person name="LaButti K."/>
            <person name="Morin E."/>
            <person name="Salamov A."/>
            <person name="Lipzen A."/>
            <person name="Mereny Z."/>
            <person name="Hegedus B."/>
            <person name="Baldrian P."/>
            <person name="Stursova M."/>
            <person name="Weitz H."/>
            <person name="Taylor A."/>
            <person name="Grigoriev I.V."/>
            <person name="Nagy L.G."/>
            <person name="Martin F."/>
            <person name="Kauserud H."/>
        </authorList>
    </citation>
    <scope>NUCLEOTIDE SEQUENCE</scope>
    <source>
        <strain evidence="10">9284</strain>
    </source>
</reference>
<feature type="compositionally biased region" description="Basic and acidic residues" evidence="7">
    <location>
        <begin position="506"/>
        <end position="516"/>
    </location>
</feature>
<dbReference type="InterPro" id="IPR001650">
    <property type="entry name" value="Helicase_C-like"/>
</dbReference>
<evidence type="ECO:0000256" key="7">
    <source>
        <dbReference type="SAM" id="MobiDB-lite"/>
    </source>
</evidence>
<feature type="region of interest" description="Disordered" evidence="7">
    <location>
        <begin position="420"/>
        <end position="440"/>
    </location>
</feature>
<evidence type="ECO:0000259" key="9">
    <source>
        <dbReference type="PROSITE" id="PS51194"/>
    </source>
</evidence>
<evidence type="ECO:0000259" key="8">
    <source>
        <dbReference type="PROSITE" id="PS51192"/>
    </source>
</evidence>
<dbReference type="GO" id="GO:0016787">
    <property type="term" value="F:hydrolase activity"/>
    <property type="evidence" value="ECO:0007669"/>
    <property type="project" value="UniProtKB-KW"/>
</dbReference>
<dbReference type="PROSITE" id="PS51192">
    <property type="entry name" value="HELICASE_ATP_BIND_1"/>
    <property type="match status" value="1"/>
</dbReference>
<feature type="compositionally biased region" description="Low complexity" evidence="7">
    <location>
        <begin position="250"/>
        <end position="266"/>
    </location>
</feature>
<evidence type="ECO:0000256" key="4">
    <source>
        <dbReference type="ARBA" id="ARBA00022806"/>
    </source>
</evidence>
<protein>
    <recommendedName>
        <fullName evidence="1">RNA helicase</fullName>
        <ecNumber evidence="1">3.6.4.13</ecNumber>
    </recommendedName>
</protein>
<keyword evidence="4" id="KW-0347">Helicase</keyword>
<accession>A0AAD7AXD7</accession>
<dbReference type="Gene3D" id="3.40.50.300">
    <property type="entry name" value="P-loop containing nucleotide triphosphate hydrolases"/>
    <property type="match status" value="2"/>
</dbReference>
<feature type="region of interest" description="Disordered" evidence="7">
    <location>
        <begin position="29"/>
        <end position="228"/>
    </location>
</feature>
<keyword evidence="2" id="KW-0547">Nucleotide-binding</keyword>
<dbReference type="PANTHER" id="PTHR47960">
    <property type="entry name" value="DEAD-BOX ATP-DEPENDENT RNA HELICASE 50"/>
    <property type="match status" value="1"/>
</dbReference>
<feature type="compositionally biased region" description="Basic and acidic residues" evidence="7">
    <location>
        <begin position="82"/>
        <end position="96"/>
    </location>
</feature>
<evidence type="ECO:0000313" key="10">
    <source>
        <dbReference type="EMBL" id="KAJ7602421.1"/>
    </source>
</evidence>
<dbReference type="SUPFAM" id="SSF52540">
    <property type="entry name" value="P-loop containing nucleoside triphosphate hydrolases"/>
    <property type="match status" value="1"/>
</dbReference>
<dbReference type="EMBL" id="JARKIF010000228">
    <property type="protein sequence ID" value="KAJ7602421.1"/>
    <property type="molecule type" value="Genomic_DNA"/>
</dbReference>
<dbReference type="Pfam" id="PF00270">
    <property type="entry name" value="DEAD"/>
    <property type="match status" value="1"/>
</dbReference>
<evidence type="ECO:0000256" key="2">
    <source>
        <dbReference type="ARBA" id="ARBA00022741"/>
    </source>
</evidence>
<dbReference type="SMART" id="SM00487">
    <property type="entry name" value="DEXDc"/>
    <property type="match status" value="1"/>
</dbReference>
<sequence>MASWVGRTRACPRSQLTSLFHTSAPISWSGKKRSFGLLDDSAPSSKGRARAEPPPFIRDAVPHTEIEELSQPSHGRNPSFRRRSEVRNELDWERRTGKWSTSAFGGGDGRGSRMGIREDRPSSYGLNESRLGASQNTYRTGEQSWLGPRARPPSFGLRPVGAPPRRVELEREPSSSPRTGDENFREPLGPRLKNRNQPLNSPSSSPVKTPPTTIEKPKPPTPPPKKESVVASLFYNPPVVLARAGVPIVSKSDPTTASTTSSYSPSMAQRDALPTRFTSPPLLPGLLNGVTEMLGGPAATPTTVQALSLKWIVEPWTAGQENVPSSTALTTENRAESYKEYLLASETGSGKSIAYLLPVLQALKLGEARRVTEGATSKRGLNPRALILAPTHELARQLSGVAKALLHDVKLRVLCASRANSPARAPRDPTVAGKGKKNSNASRMKALLATTEQTGTGEFQVKETDVGRDGFPVDIVVGTPMKIMEMIRGRGWEQSVEFSGGAAAAFEREQKDKGVTDGEEEKGPKRRRGRDSVPGVGKWQSSPEMGLSDIEWVVVDEADVLFDPDFQETTRLLLADISKARGHEVPFTALPVGLLAPAPPSPAPVPATSRQKEKDKKAMEESQSKKITVHRGSSAIAPLDYPFNLLLTSATIPNSLSTYLNAYHPAIQRFVSPNLHHLPKTLKPEYVNWTGGNKNADIERRLRKVWAADAAEGLGPVADSLGDMSKVIIFCNRNTKVNDLGDFLEEKGIKNVQLSSSSKNRQRGNNKHLEGFLKGVAQDVKKEDDWSSSSVGAEQAGPKRSLVPTRKPPKEPINDPMHVPHVMITTSLLSRGLDFSPNVKHVFIVDEPRNMIDFLHRAGRTGRAGSFGKVVIFGKMEGRGSQRSKDVRKRVKAFL</sequence>
<dbReference type="Proteomes" id="UP001221142">
    <property type="component" value="Unassembled WGS sequence"/>
</dbReference>
<dbReference type="EC" id="3.6.4.13" evidence="1"/>
<feature type="region of interest" description="Disordered" evidence="7">
    <location>
        <begin position="598"/>
        <end position="624"/>
    </location>
</feature>
<feature type="compositionally biased region" description="Polar residues" evidence="7">
    <location>
        <begin position="132"/>
        <end position="143"/>
    </location>
</feature>
<evidence type="ECO:0000256" key="1">
    <source>
        <dbReference type="ARBA" id="ARBA00012552"/>
    </source>
</evidence>
<feature type="region of interest" description="Disordered" evidence="7">
    <location>
        <begin position="505"/>
        <end position="541"/>
    </location>
</feature>
<dbReference type="SMART" id="SM00490">
    <property type="entry name" value="HELICc"/>
    <property type="match status" value="1"/>
</dbReference>
<feature type="domain" description="Helicase C-terminal" evidence="9">
    <location>
        <begin position="716"/>
        <end position="895"/>
    </location>
</feature>
<keyword evidence="11" id="KW-1185">Reference proteome</keyword>
<evidence type="ECO:0000256" key="5">
    <source>
        <dbReference type="ARBA" id="ARBA00022840"/>
    </source>
</evidence>
<dbReference type="PROSITE" id="PS51194">
    <property type="entry name" value="HELICASE_CTER"/>
    <property type="match status" value="1"/>
</dbReference>
<dbReference type="InterPro" id="IPR014001">
    <property type="entry name" value="Helicase_ATP-bd"/>
</dbReference>
<keyword evidence="5" id="KW-0067">ATP-binding</keyword>
<proteinExistence type="predicted"/>
<dbReference type="Pfam" id="PF00271">
    <property type="entry name" value="Helicase_C"/>
    <property type="match status" value="1"/>
</dbReference>
<feature type="compositionally biased region" description="Low complexity" evidence="7">
    <location>
        <begin position="201"/>
        <end position="214"/>
    </location>
</feature>
<feature type="compositionally biased region" description="Basic and acidic residues" evidence="7">
    <location>
        <begin position="165"/>
        <end position="185"/>
    </location>
</feature>
<comment type="catalytic activity">
    <reaction evidence="6">
        <text>ATP + H2O = ADP + phosphate + H(+)</text>
        <dbReference type="Rhea" id="RHEA:13065"/>
        <dbReference type="ChEBI" id="CHEBI:15377"/>
        <dbReference type="ChEBI" id="CHEBI:15378"/>
        <dbReference type="ChEBI" id="CHEBI:30616"/>
        <dbReference type="ChEBI" id="CHEBI:43474"/>
        <dbReference type="ChEBI" id="CHEBI:456216"/>
        <dbReference type="EC" id="3.6.4.13"/>
    </reaction>
</comment>
<dbReference type="InterPro" id="IPR027417">
    <property type="entry name" value="P-loop_NTPase"/>
</dbReference>
<dbReference type="InterPro" id="IPR011545">
    <property type="entry name" value="DEAD/DEAH_box_helicase_dom"/>
</dbReference>